<dbReference type="RefSeq" id="WP_311668326.1">
    <property type="nucleotide sequence ID" value="NZ_JAVREO010000010.1"/>
</dbReference>
<evidence type="ECO:0000256" key="2">
    <source>
        <dbReference type="SAM" id="Phobius"/>
    </source>
</evidence>
<feature type="transmembrane region" description="Helical" evidence="2">
    <location>
        <begin position="48"/>
        <end position="68"/>
    </location>
</feature>
<feature type="transmembrane region" description="Helical" evidence="2">
    <location>
        <begin position="6"/>
        <end position="27"/>
    </location>
</feature>
<organism evidence="3 4">
    <name type="scientific">Streptomyces chisholmiae</name>
    <dbReference type="NCBI Taxonomy" id="3075540"/>
    <lineage>
        <taxon>Bacteria</taxon>
        <taxon>Bacillati</taxon>
        <taxon>Actinomycetota</taxon>
        <taxon>Actinomycetes</taxon>
        <taxon>Kitasatosporales</taxon>
        <taxon>Streptomycetaceae</taxon>
        <taxon>Streptomyces</taxon>
    </lineage>
</organism>
<keyword evidence="2" id="KW-0812">Transmembrane</keyword>
<keyword evidence="4" id="KW-1185">Reference proteome</keyword>
<gene>
    <name evidence="3" type="ORF">RM844_18310</name>
</gene>
<proteinExistence type="predicted"/>
<evidence type="ECO:0000313" key="4">
    <source>
        <dbReference type="Proteomes" id="UP001183410"/>
    </source>
</evidence>
<keyword evidence="2" id="KW-1133">Transmembrane helix</keyword>
<feature type="region of interest" description="Disordered" evidence="1">
    <location>
        <begin position="206"/>
        <end position="249"/>
    </location>
</feature>
<accession>A0ABU2JTC6</accession>
<dbReference type="Proteomes" id="UP001183410">
    <property type="component" value="Unassembled WGS sequence"/>
</dbReference>
<dbReference type="EMBL" id="JAVREO010000010">
    <property type="protein sequence ID" value="MDT0268241.1"/>
    <property type="molecule type" value="Genomic_DNA"/>
</dbReference>
<dbReference type="InterPro" id="IPR045919">
    <property type="entry name" value="DUF6338"/>
</dbReference>
<name>A0ABU2JTC6_9ACTN</name>
<evidence type="ECO:0000256" key="1">
    <source>
        <dbReference type="SAM" id="MobiDB-lite"/>
    </source>
</evidence>
<comment type="caution">
    <text evidence="3">The sequence shown here is derived from an EMBL/GenBank/DDBJ whole genome shotgun (WGS) entry which is preliminary data.</text>
</comment>
<dbReference type="Pfam" id="PF19865">
    <property type="entry name" value="DUF6338"/>
    <property type="match status" value="1"/>
</dbReference>
<feature type="transmembrane region" description="Helical" evidence="2">
    <location>
        <begin position="88"/>
        <end position="110"/>
    </location>
</feature>
<keyword evidence="2" id="KW-0472">Membrane</keyword>
<reference evidence="4" key="1">
    <citation type="submission" date="2023-07" db="EMBL/GenBank/DDBJ databases">
        <title>30 novel species of actinomycetes from the DSMZ collection.</title>
        <authorList>
            <person name="Nouioui I."/>
        </authorList>
    </citation>
    <scope>NUCLEOTIDE SEQUENCE [LARGE SCALE GENOMIC DNA]</scope>
    <source>
        <strain evidence="4">DSM 44915</strain>
    </source>
</reference>
<sequence length="249" mass="26656">MGQSPSTVVQLALLALAVLPGAVYQFLRERFRGPVPGERELGERVLRALVASILLDAVYALLAGPALLRLLRGADGRGWDGVLERPRMAGLWALVLLIAVPALAAGLVSWRERRRWAARFQGTPTAWDHMFRARGSCFVRIRLKDGRWVGGWYGGRSYASSYPHPPEIFLESAWRMRADGGFERRVAHTAGLRVLGEDMDVLEFLSPPPPAAAAPAPPPAAAAPAPPPAPGEPALPGPASPTPAPPVAP</sequence>
<protein>
    <submittedName>
        <fullName evidence="3">DUF6338 family protein</fullName>
    </submittedName>
</protein>
<evidence type="ECO:0000313" key="3">
    <source>
        <dbReference type="EMBL" id="MDT0268241.1"/>
    </source>
</evidence>